<organism evidence="2 3">
    <name type="scientific">Colocasia esculenta</name>
    <name type="common">Wild taro</name>
    <name type="synonym">Arum esculentum</name>
    <dbReference type="NCBI Taxonomy" id="4460"/>
    <lineage>
        <taxon>Eukaryota</taxon>
        <taxon>Viridiplantae</taxon>
        <taxon>Streptophyta</taxon>
        <taxon>Embryophyta</taxon>
        <taxon>Tracheophyta</taxon>
        <taxon>Spermatophyta</taxon>
        <taxon>Magnoliopsida</taxon>
        <taxon>Liliopsida</taxon>
        <taxon>Araceae</taxon>
        <taxon>Aroideae</taxon>
        <taxon>Colocasieae</taxon>
        <taxon>Colocasia</taxon>
    </lineage>
</organism>
<dbReference type="Proteomes" id="UP000652761">
    <property type="component" value="Unassembled WGS sequence"/>
</dbReference>
<reference evidence="2" key="1">
    <citation type="submission" date="2017-07" db="EMBL/GenBank/DDBJ databases">
        <title>Taro Niue Genome Assembly and Annotation.</title>
        <authorList>
            <person name="Atibalentja N."/>
            <person name="Keating K."/>
            <person name="Fields C.J."/>
        </authorList>
    </citation>
    <scope>NUCLEOTIDE SEQUENCE</scope>
    <source>
        <strain evidence="2">Niue_2</strain>
        <tissue evidence="2">Leaf</tissue>
    </source>
</reference>
<protein>
    <submittedName>
        <fullName evidence="2">Uncharacterized protein</fullName>
    </submittedName>
</protein>
<accession>A0A843WVU7</accession>
<keyword evidence="3" id="KW-1185">Reference proteome</keyword>
<proteinExistence type="predicted"/>
<dbReference type="EMBL" id="NMUH01004150">
    <property type="protein sequence ID" value="MQM08565.1"/>
    <property type="molecule type" value="Genomic_DNA"/>
</dbReference>
<dbReference type="AlphaFoldDB" id="A0A843WVU7"/>
<feature type="chain" id="PRO_5032459511" evidence="1">
    <location>
        <begin position="23"/>
        <end position="151"/>
    </location>
</feature>
<evidence type="ECO:0000256" key="1">
    <source>
        <dbReference type="SAM" id="SignalP"/>
    </source>
</evidence>
<comment type="caution">
    <text evidence="2">The sequence shown here is derived from an EMBL/GenBank/DDBJ whole genome shotgun (WGS) entry which is preliminary data.</text>
</comment>
<evidence type="ECO:0000313" key="2">
    <source>
        <dbReference type="EMBL" id="MQM08565.1"/>
    </source>
</evidence>
<keyword evidence="1" id="KW-0732">Signal</keyword>
<dbReference type="PANTHER" id="PTHR34052">
    <property type="entry name" value="GLYCINE-RICH PROTEIN-LIKE"/>
    <property type="match status" value="1"/>
</dbReference>
<dbReference type="OrthoDB" id="1839683at2759"/>
<feature type="signal peptide" evidence="1">
    <location>
        <begin position="1"/>
        <end position="22"/>
    </location>
</feature>
<name>A0A843WVU7_COLES</name>
<evidence type="ECO:0000313" key="3">
    <source>
        <dbReference type="Proteomes" id="UP000652761"/>
    </source>
</evidence>
<sequence length="151" mass="16670">MAMKRWASIALVVFLLAQLSASAENAGAKKVDVTKSQFFFGGFNYTRPGLSSPQQPFFGGFNYTRPGPSSPHGPFFGGFNYTRPGPSPLQPFFGGFNHTRPAPASSRIIIGGSERWHFGYNYTDWAFRTGPFYKNDTLGTHDLLKLCCNLS</sequence>
<dbReference type="PANTHER" id="PTHR34052:SF1">
    <property type="entry name" value="OS06G0216700 PROTEIN"/>
    <property type="match status" value="1"/>
</dbReference>
<gene>
    <name evidence="2" type="ORF">Taro_041422</name>
</gene>